<keyword evidence="4" id="KW-1185">Reference proteome</keyword>
<comment type="similarity">
    <text evidence="1">Belongs to the GMC oxidoreductase family.</text>
</comment>
<dbReference type="InterPro" id="IPR012132">
    <property type="entry name" value="GMC_OxRdtase"/>
</dbReference>
<evidence type="ECO:0000256" key="2">
    <source>
        <dbReference type="SAM" id="SignalP"/>
    </source>
</evidence>
<dbReference type="EMBL" id="NHZQ01000448">
    <property type="protein sequence ID" value="PSK33423.1"/>
    <property type="molecule type" value="Genomic_DNA"/>
</dbReference>
<accession>A0A2P7YBT7</accession>
<gene>
    <name evidence="3" type="ORF">B9Z65_7310</name>
</gene>
<name>A0A2P7YBT7_9PEZI</name>
<evidence type="ECO:0000313" key="3">
    <source>
        <dbReference type="EMBL" id="PSK33423.1"/>
    </source>
</evidence>
<dbReference type="OrthoDB" id="269227at2759"/>
<feature type="signal peptide" evidence="2">
    <location>
        <begin position="1"/>
        <end position="17"/>
    </location>
</feature>
<reference evidence="3 4" key="1">
    <citation type="submission" date="2017-05" db="EMBL/GenBank/DDBJ databases">
        <title>Draft genome sequence of Elsinoe australis.</title>
        <authorList>
            <person name="Cheng Q."/>
        </authorList>
    </citation>
    <scope>NUCLEOTIDE SEQUENCE [LARGE SCALE GENOMIC DNA]</scope>
    <source>
        <strain evidence="3 4">NL1</strain>
    </source>
</reference>
<dbReference type="PANTHER" id="PTHR11552:SF80">
    <property type="entry name" value="GMC OXIDOREDUCTASE"/>
    <property type="match status" value="1"/>
</dbReference>
<feature type="chain" id="PRO_5015146787" evidence="2">
    <location>
        <begin position="18"/>
        <end position="324"/>
    </location>
</feature>
<dbReference type="SUPFAM" id="SSF51905">
    <property type="entry name" value="FAD/NAD(P)-binding domain"/>
    <property type="match status" value="1"/>
</dbReference>
<dbReference type="Gene3D" id="3.50.50.60">
    <property type="entry name" value="FAD/NAD(P)-binding domain"/>
    <property type="match status" value="1"/>
</dbReference>
<evidence type="ECO:0000256" key="1">
    <source>
        <dbReference type="ARBA" id="ARBA00010790"/>
    </source>
</evidence>
<dbReference type="GO" id="GO:0050660">
    <property type="term" value="F:flavin adenine dinucleotide binding"/>
    <property type="evidence" value="ECO:0007669"/>
    <property type="project" value="InterPro"/>
</dbReference>
<dbReference type="AlphaFoldDB" id="A0A2P7YBT7"/>
<dbReference type="STRING" id="40998.A0A2P7YBT7"/>
<dbReference type="InterPro" id="IPR036188">
    <property type="entry name" value="FAD/NAD-bd_sf"/>
</dbReference>
<evidence type="ECO:0000313" key="4">
    <source>
        <dbReference type="Proteomes" id="UP000243723"/>
    </source>
</evidence>
<protein>
    <submittedName>
        <fullName evidence="3">Cellobiose dehydrogenase</fullName>
    </submittedName>
</protein>
<dbReference type="PANTHER" id="PTHR11552">
    <property type="entry name" value="GLUCOSE-METHANOL-CHOLINE GMC OXIDOREDUCTASE"/>
    <property type="match status" value="1"/>
</dbReference>
<sequence>MMLLKASLLLPLCAAAAIETYDYIVVGSGPGGGPLAANLARAGHSTLLLEAGSDQGSNPNITQLSNLLYVRNDPKIAWDFFVRHSNDPKRQANYNELVWLQTDGQYYTGLNPPAGAKQLGIWYPRAGTLGGCATHNAAAALLPANSDWNYISSITGDKSWQAANMRTYFEKLEKNLYLPKGTPGHGFNGYLNVSQDNSTWATVNSDAREIGLLAAQAIDPKITAGQLQSALQKDINALDPNRDTKESIYGFAVHASKGVRATPIDYIRATLADAARFPLTVKTNSLVTKVLFDVSANHGPKGPRATGVEVLQGESLYAADRRSN</sequence>
<dbReference type="Proteomes" id="UP000243723">
    <property type="component" value="Unassembled WGS sequence"/>
</dbReference>
<keyword evidence="2" id="KW-0732">Signal</keyword>
<organism evidence="3 4">
    <name type="scientific">Elsinoe australis</name>
    <dbReference type="NCBI Taxonomy" id="40998"/>
    <lineage>
        <taxon>Eukaryota</taxon>
        <taxon>Fungi</taxon>
        <taxon>Dikarya</taxon>
        <taxon>Ascomycota</taxon>
        <taxon>Pezizomycotina</taxon>
        <taxon>Dothideomycetes</taxon>
        <taxon>Dothideomycetidae</taxon>
        <taxon>Myriangiales</taxon>
        <taxon>Elsinoaceae</taxon>
        <taxon>Elsinoe</taxon>
    </lineage>
</organism>
<comment type="caution">
    <text evidence="3">The sequence shown here is derived from an EMBL/GenBank/DDBJ whole genome shotgun (WGS) entry which is preliminary data.</text>
</comment>
<proteinExistence type="inferred from homology"/>
<dbReference type="GO" id="GO:0016491">
    <property type="term" value="F:oxidoreductase activity"/>
    <property type="evidence" value="ECO:0007669"/>
    <property type="project" value="TreeGrafter"/>
</dbReference>